<proteinExistence type="predicted"/>
<dbReference type="InterPro" id="IPR004360">
    <property type="entry name" value="Glyas_Fos-R_dOase_dom"/>
</dbReference>
<organism evidence="2 3">
    <name type="scientific">Actinacidiphila bryophytorum</name>
    <dbReference type="NCBI Taxonomy" id="1436133"/>
    <lineage>
        <taxon>Bacteria</taxon>
        <taxon>Bacillati</taxon>
        <taxon>Actinomycetota</taxon>
        <taxon>Actinomycetes</taxon>
        <taxon>Kitasatosporales</taxon>
        <taxon>Streptomycetaceae</taxon>
        <taxon>Actinacidiphila</taxon>
    </lineage>
</organism>
<sequence length="264" mass="27842">MSAFTEGTPCWADAALPDLAAGRRFYGELFGWTFEDQGEDFAHYTIAFRDGKSAAALMTKPDPAIPTAWTVYFASTDATGAAARIGAAGGQVVFGPDKAGDVGVMLGAVDPGGSAFGVWQAGDHAGFEISDQPGSFCWTENHTRETAAVDRFYETVFGYRAEQIGDGQHFDYKVWSPAADPELQIGGRMKLGAGQPGDQPAAFRIYFAVDDCDAAVATVRELGGRVADGPTDSPFGRLATVADDQGAVFTVIDRTRREGAGDGS</sequence>
<evidence type="ECO:0000313" key="3">
    <source>
        <dbReference type="Proteomes" id="UP001153328"/>
    </source>
</evidence>
<dbReference type="InterPro" id="IPR037523">
    <property type="entry name" value="VOC_core"/>
</dbReference>
<protein>
    <submittedName>
        <fullName evidence="2">Anthracycline biosynthesis protein DnrV</fullName>
    </submittedName>
</protein>
<dbReference type="Proteomes" id="UP001153328">
    <property type="component" value="Unassembled WGS sequence"/>
</dbReference>
<name>A0A9W4H0Q0_9ACTN</name>
<dbReference type="RefSeq" id="WP_205047325.1">
    <property type="nucleotide sequence ID" value="NZ_CAJVAX010000017.1"/>
</dbReference>
<dbReference type="PROSITE" id="PS51819">
    <property type="entry name" value="VOC"/>
    <property type="match status" value="2"/>
</dbReference>
<dbReference type="InterPro" id="IPR052164">
    <property type="entry name" value="Anthracycline_SecMetBiosynth"/>
</dbReference>
<dbReference type="CDD" id="cd07247">
    <property type="entry name" value="SgaA_N_like"/>
    <property type="match status" value="1"/>
</dbReference>
<accession>A0A9W4H0Q0</accession>
<dbReference type="Gene3D" id="3.10.180.10">
    <property type="entry name" value="2,3-Dihydroxybiphenyl 1,2-Dioxygenase, domain 1"/>
    <property type="match status" value="2"/>
</dbReference>
<dbReference type="InterPro" id="IPR041581">
    <property type="entry name" value="Glyoxalase_6"/>
</dbReference>
<feature type="domain" description="VOC" evidence="1">
    <location>
        <begin position="135"/>
        <end position="254"/>
    </location>
</feature>
<reference evidence="2" key="1">
    <citation type="submission" date="2021-06" db="EMBL/GenBank/DDBJ databases">
        <authorList>
            <person name="Arsene-Ploetze F."/>
        </authorList>
    </citation>
    <scope>NUCLEOTIDE SEQUENCE</scope>
    <source>
        <strain evidence="2">SBRY1</strain>
    </source>
</reference>
<evidence type="ECO:0000313" key="2">
    <source>
        <dbReference type="EMBL" id="CAG7638843.1"/>
    </source>
</evidence>
<feature type="domain" description="VOC" evidence="1">
    <location>
        <begin position="8"/>
        <end position="121"/>
    </location>
</feature>
<dbReference type="EMBL" id="CAJVAX010000017">
    <property type="protein sequence ID" value="CAG7638843.1"/>
    <property type="molecule type" value="Genomic_DNA"/>
</dbReference>
<dbReference type="PANTHER" id="PTHR33993:SF10">
    <property type="entry name" value="CONSERVED PROTEIN"/>
    <property type="match status" value="1"/>
</dbReference>
<dbReference type="Pfam" id="PF18029">
    <property type="entry name" value="Glyoxalase_6"/>
    <property type="match status" value="1"/>
</dbReference>
<keyword evidence="3" id="KW-1185">Reference proteome</keyword>
<gene>
    <name evidence="2" type="ORF">SBRY_30268</name>
</gene>
<comment type="caution">
    <text evidence="2">The sequence shown here is derived from an EMBL/GenBank/DDBJ whole genome shotgun (WGS) entry which is preliminary data.</text>
</comment>
<evidence type="ECO:0000259" key="1">
    <source>
        <dbReference type="PROSITE" id="PS51819"/>
    </source>
</evidence>
<dbReference type="AlphaFoldDB" id="A0A9W4H0Q0"/>
<dbReference type="SUPFAM" id="SSF54593">
    <property type="entry name" value="Glyoxalase/Bleomycin resistance protein/Dihydroxybiphenyl dioxygenase"/>
    <property type="match status" value="2"/>
</dbReference>
<dbReference type="InterPro" id="IPR029068">
    <property type="entry name" value="Glyas_Bleomycin-R_OHBP_Dase"/>
</dbReference>
<dbReference type="PANTHER" id="PTHR33993">
    <property type="entry name" value="GLYOXALASE-RELATED"/>
    <property type="match status" value="1"/>
</dbReference>
<dbReference type="Pfam" id="PF00903">
    <property type="entry name" value="Glyoxalase"/>
    <property type="match status" value="1"/>
</dbReference>